<dbReference type="Gene3D" id="6.10.160.20">
    <property type="match status" value="1"/>
</dbReference>
<keyword evidence="5" id="KW-0804">Transcription</keyword>
<evidence type="ECO:0000256" key="5">
    <source>
        <dbReference type="ARBA" id="ARBA00023163"/>
    </source>
</evidence>
<dbReference type="GO" id="GO:0003712">
    <property type="term" value="F:transcription coregulator activity"/>
    <property type="evidence" value="ECO:0007669"/>
    <property type="project" value="TreeGrafter"/>
</dbReference>
<accession>A0AAW1R562</accession>
<sequence>MGRNGNVDVDWPHQGPHAQMKRSRPAKSRFPSRDADAYGAYAKFQTQPASRVDLSKLKVVSLRKYSKLYDLAGVTSSSSKEDLAAAVARHWNNTVVAEEQVLIGLAQTLKKLSEGGR</sequence>
<protein>
    <recommendedName>
        <fullName evidence="8">Histone deacetylase complex subunit SAP30 Sin3 binding domain-containing protein</fullName>
    </recommendedName>
</protein>
<name>A0AAW1R562_9CHLO</name>
<dbReference type="Pfam" id="PF13867">
    <property type="entry name" value="SAP30_Sin3_bdg"/>
    <property type="match status" value="1"/>
</dbReference>
<dbReference type="InterPro" id="IPR024145">
    <property type="entry name" value="His_deAcase_SAP30/SAP30L"/>
</dbReference>
<dbReference type="InterPro" id="IPR025718">
    <property type="entry name" value="SAP30_Sin3-bd"/>
</dbReference>
<evidence type="ECO:0000256" key="2">
    <source>
        <dbReference type="ARBA" id="ARBA00006283"/>
    </source>
</evidence>
<evidence type="ECO:0000256" key="7">
    <source>
        <dbReference type="SAM" id="MobiDB-lite"/>
    </source>
</evidence>
<evidence type="ECO:0000256" key="1">
    <source>
        <dbReference type="ARBA" id="ARBA00004123"/>
    </source>
</evidence>
<feature type="region of interest" description="Disordered" evidence="7">
    <location>
        <begin position="1"/>
        <end position="32"/>
    </location>
</feature>
<dbReference type="AlphaFoldDB" id="A0AAW1R562"/>
<keyword evidence="4" id="KW-0805">Transcription regulation</keyword>
<dbReference type="InterPro" id="IPR038291">
    <property type="entry name" value="SAP30_C_sf"/>
</dbReference>
<organism evidence="9 10">
    <name type="scientific">[Myrmecia] bisecta</name>
    <dbReference type="NCBI Taxonomy" id="41462"/>
    <lineage>
        <taxon>Eukaryota</taxon>
        <taxon>Viridiplantae</taxon>
        <taxon>Chlorophyta</taxon>
        <taxon>core chlorophytes</taxon>
        <taxon>Trebouxiophyceae</taxon>
        <taxon>Trebouxiales</taxon>
        <taxon>Trebouxiaceae</taxon>
        <taxon>Myrmecia</taxon>
    </lineage>
</organism>
<comment type="similarity">
    <text evidence="2">Belongs to the SAP30 family.</text>
</comment>
<dbReference type="Proteomes" id="UP001489004">
    <property type="component" value="Unassembled WGS sequence"/>
</dbReference>
<evidence type="ECO:0000256" key="3">
    <source>
        <dbReference type="ARBA" id="ARBA00022491"/>
    </source>
</evidence>
<dbReference type="PANTHER" id="PTHR13286:SF8">
    <property type="entry name" value="OS04G0166600 PROTEIN"/>
    <property type="match status" value="1"/>
</dbReference>
<proteinExistence type="inferred from homology"/>
<keyword evidence="3" id="KW-0678">Repressor</keyword>
<gene>
    <name evidence="9" type="ORF">WJX72_001143</name>
</gene>
<dbReference type="PANTHER" id="PTHR13286">
    <property type="entry name" value="SAP30"/>
    <property type="match status" value="1"/>
</dbReference>
<dbReference type="GO" id="GO:0000118">
    <property type="term" value="C:histone deacetylase complex"/>
    <property type="evidence" value="ECO:0007669"/>
    <property type="project" value="TreeGrafter"/>
</dbReference>
<comment type="caution">
    <text evidence="9">The sequence shown here is derived from an EMBL/GenBank/DDBJ whole genome shotgun (WGS) entry which is preliminary data.</text>
</comment>
<evidence type="ECO:0000313" key="10">
    <source>
        <dbReference type="Proteomes" id="UP001489004"/>
    </source>
</evidence>
<dbReference type="GO" id="GO:0006355">
    <property type="term" value="P:regulation of DNA-templated transcription"/>
    <property type="evidence" value="ECO:0007669"/>
    <property type="project" value="TreeGrafter"/>
</dbReference>
<feature type="domain" description="Histone deacetylase complex subunit SAP30 Sin3 binding" evidence="8">
    <location>
        <begin position="57"/>
        <end position="109"/>
    </location>
</feature>
<evidence type="ECO:0000256" key="4">
    <source>
        <dbReference type="ARBA" id="ARBA00023015"/>
    </source>
</evidence>
<evidence type="ECO:0000256" key="6">
    <source>
        <dbReference type="ARBA" id="ARBA00023242"/>
    </source>
</evidence>
<reference evidence="9 10" key="1">
    <citation type="journal article" date="2024" name="Nat. Commun.">
        <title>Phylogenomics reveals the evolutionary origins of lichenization in chlorophyte algae.</title>
        <authorList>
            <person name="Puginier C."/>
            <person name="Libourel C."/>
            <person name="Otte J."/>
            <person name="Skaloud P."/>
            <person name="Haon M."/>
            <person name="Grisel S."/>
            <person name="Petersen M."/>
            <person name="Berrin J.G."/>
            <person name="Delaux P.M."/>
            <person name="Dal Grande F."/>
            <person name="Keller J."/>
        </authorList>
    </citation>
    <scope>NUCLEOTIDE SEQUENCE [LARGE SCALE GENOMIC DNA]</scope>
    <source>
        <strain evidence="9 10">SAG 2043</strain>
    </source>
</reference>
<dbReference type="EMBL" id="JALJOR010000001">
    <property type="protein sequence ID" value="KAK9828623.1"/>
    <property type="molecule type" value="Genomic_DNA"/>
</dbReference>
<comment type="subcellular location">
    <subcellularLocation>
        <location evidence="1">Nucleus</location>
    </subcellularLocation>
</comment>
<keyword evidence="10" id="KW-1185">Reference proteome</keyword>
<evidence type="ECO:0000259" key="8">
    <source>
        <dbReference type="Pfam" id="PF13867"/>
    </source>
</evidence>
<keyword evidence="6" id="KW-0539">Nucleus</keyword>
<evidence type="ECO:0000313" key="9">
    <source>
        <dbReference type="EMBL" id="KAK9828623.1"/>
    </source>
</evidence>